<reference evidence="1" key="1">
    <citation type="submission" date="2020-06" db="EMBL/GenBank/DDBJ databases">
        <title>Draft genome of Bugula neritina, a colonial animal packing powerful symbionts and potential medicines.</title>
        <authorList>
            <person name="Rayko M."/>
        </authorList>
    </citation>
    <scope>NUCLEOTIDE SEQUENCE [LARGE SCALE GENOMIC DNA]</scope>
    <source>
        <strain evidence="1">Kwan_BN1</strain>
    </source>
</reference>
<dbReference type="GO" id="GO:0031213">
    <property type="term" value="C:RSF complex"/>
    <property type="evidence" value="ECO:0007669"/>
    <property type="project" value="InterPro"/>
</dbReference>
<dbReference type="Proteomes" id="UP000593567">
    <property type="component" value="Unassembled WGS sequence"/>
</dbReference>
<comment type="caution">
    <text evidence="1">The sequence shown here is derived from an EMBL/GenBank/DDBJ whole genome shotgun (WGS) entry which is preliminary data.</text>
</comment>
<proteinExistence type="predicted"/>
<gene>
    <name evidence="1" type="ORF">EB796_016560</name>
</gene>
<dbReference type="EMBL" id="VXIV02002492">
    <property type="protein sequence ID" value="KAF6025130.1"/>
    <property type="molecule type" value="Genomic_DNA"/>
</dbReference>
<name>A0A7J7JFX8_BUGNE</name>
<evidence type="ECO:0000313" key="2">
    <source>
        <dbReference type="Proteomes" id="UP000593567"/>
    </source>
</evidence>
<accession>A0A7J7JFX8</accession>
<dbReference type="AlphaFoldDB" id="A0A7J7JFX8"/>
<dbReference type="PANTHER" id="PTHR14296:SF3">
    <property type="entry name" value="DIKAR, ISOFORM F"/>
    <property type="match status" value="1"/>
</dbReference>
<dbReference type="InterPro" id="IPR028938">
    <property type="entry name" value="Rsf1-like"/>
</dbReference>
<dbReference type="OrthoDB" id="7668649at2759"/>
<dbReference type="PANTHER" id="PTHR14296">
    <property type="entry name" value="REMODELING AND SPACING FACTOR 1"/>
    <property type="match status" value="1"/>
</dbReference>
<organism evidence="1 2">
    <name type="scientific">Bugula neritina</name>
    <name type="common">Brown bryozoan</name>
    <name type="synonym">Sertularia neritina</name>
    <dbReference type="NCBI Taxonomy" id="10212"/>
    <lineage>
        <taxon>Eukaryota</taxon>
        <taxon>Metazoa</taxon>
        <taxon>Spiralia</taxon>
        <taxon>Lophotrochozoa</taxon>
        <taxon>Bryozoa</taxon>
        <taxon>Gymnolaemata</taxon>
        <taxon>Cheilostomatida</taxon>
        <taxon>Flustrina</taxon>
        <taxon>Buguloidea</taxon>
        <taxon>Bugulidae</taxon>
        <taxon>Bugula</taxon>
    </lineage>
</organism>
<evidence type="ECO:0000313" key="1">
    <source>
        <dbReference type="EMBL" id="KAF6025130.1"/>
    </source>
</evidence>
<dbReference type="GO" id="GO:0006355">
    <property type="term" value="P:regulation of DNA-templated transcription"/>
    <property type="evidence" value="ECO:0007669"/>
    <property type="project" value="InterPro"/>
</dbReference>
<protein>
    <submittedName>
        <fullName evidence="1">Uncharacterized protein</fullName>
    </submittedName>
</protein>
<sequence>MMEDVRHMHELPYVAHFVNNKRALMKFPNIEIRSFEICICDGKSKLFQDIVSRILRHIKNNTEIRIDNCEKHLRSYTEENKSEISQLVKQDFISVTGPDRLRILKWLADQTKEKKNDIDEMLNEEFGGDSQLDPTIINVGQDSENRTYWYFDDLRLYRQKSGQSKGSGDWQCLATSCSTWEEVIGNFSQSTDDQEQDLHAYLSNQLYPAIKPLLETQPLSPQS</sequence>
<keyword evidence="2" id="KW-1185">Reference proteome</keyword>